<sequence>GILIFLRNKFQVNINTVVKEWTVCQIYRAAVQMTHQSGIHADSSVTSKLADCKRCSCRAIKLIIENEKIILGTIISSNGSWEDDFDSAMRQLLYPASPCYVFYRLDSLNSFGNDWIFINWVPETANVRQKMIYASTKATVRKQFGDNLIKDDVTANSVVRYSILVHFSKSDINLRAYKNRVASQNAPRPYTAAEIEMAGIRTGEVSAGLHSSHQTIGGVSFALSPDSHSVLKSFSSEKCDYVQLVIDIPSETIKVCKIHEHITPRAIANACPEKEGRYHLFRFRYMFEGQEHSATFFIHTISGYQSSVKSRMLYSSCKAALLTQLEHDYGITFDHRRLQFETDGTDELTSEYLMDILYPKQQEKQLVFQKPQGPMGRRPRTHIH</sequence>
<dbReference type="PANTHER" id="PTHR13759">
    <property type="entry name" value="TWINFILIN"/>
    <property type="match status" value="1"/>
</dbReference>
<gene>
    <name evidence="12" type="ORF">EWB00_007739</name>
</gene>
<dbReference type="FunFam" id="3.40.20.10:FF:000007">
    <property type="entry name" value="Twinfilin-1 isoform 1"/>
    <property type="match status" value="1"/>
</dbReference>
<dbReference type="GO" id="GO:0010976">
    <property type="term" value="P:positive regulation of neuron projection development"/>
    <property type="evidence" value="ECO:0007669"/>
    <property type="project" value="TreeGrafter"/>
</dbReference>
<dbReference type="Pfam" id="PF00241">
    <property type="entry name" value="Cofilin_ADF"/>
    <property type="match status" value="2"/>
</dbReference>
<dbReference type="GO" id="GO:0051015">
    <property type="term" value="F:actin filament binding"/>
    <property type="evidence" value="ECO:0007669"/>
    <property type="project" value="TreeGrafter"/>
</dbReference>
<keyword evidence="13" id="KW-1185">Reference proteome</keyword>
<evidence type="ECO:0000256" key="7">
    <source>
        <dbReference type="ARBA" id="ARBA00023212"/>
    </source>
</evidence>
<dbReference type="AlphaFoldDB" id="A0A4Z2CT39"/>
<dbReference type="Gene3D" id="3.40.20.10">
    <property type="entry name" value="Severin"/>
    <property type="match status" value="2"/>
</dbReference>
<evidence type="ECO:0000256" key="1">
    <source>
        <dbReference type="ARBA" id="ARBA00004245"/>
    </source>
</evidence>
<accession>A0A4Z2CT39</accession>
<dbReference type="STRING" id="6182.A0A4Z2CT39"/>
<keyword evidence="7" id="KW-0206">Cytoskeleton</keyword>
<name>A0A4Z2CT39_SCHJA</name>
<feature type="non-terminal residue" evidence="12">
    <location>
        <position position="1"/>
    </location>
</feature>
<comment type="function">
    <text evidence="9">Actin-binding protein involved in motile and morphological processes. Inhibits actin polymerization, likely by sequestering G-actin.</text>
</comment>
<feature type="domain" description="ADF-H" evidence="11">
    <location>
        <begin position="218"/>
        <end position="358"/>
    </location>
</feature>
<dbReference type="OrthoDB" id="10006997at2759"/>
<organism evidence="12 13">
    <name type="scientific">Schistosoma japonicum</name>
    <name type="common">Blood fluke</name>
    <dbReference type="NCBI Taxonomy" id="6182"/>
    <lineage>
        <taxon>Eukaryota</taxon>
        <taxon>Metazoa</taxon>
        <taxon>Spiralia</taxon>
        <taxon>Lophotrochozoa</taxon>
        <taxon>Platyhelminthes</taxon>
        <taxon>Trematoda</taxon>
        <taxon>Digenea</taxon>
        <taxon>Strigeidida</taxon>
        <taxon>Schistosomatoidea</taxon>
        <taxon>Schistosomatidae</taxon>
        <taxon>Schistosoma</taxon>
    </lineage>
</organism>
<dbReference type="GO" id="GO:0051016">
    <property type="term" value="P:barbed-end actin filament capping"/>
    <property type="evidence" value="ECO:0007669"/>
    <property type="project" value="TreeGrafter"/>
</dbReference>
<feature type="domain" description="ADF-H" evidence="11">
    <location>
        <begin position="36"/>
        <end position="171"/>
    </location>
</feature>
<dbReference type="CDD" id="cd11285">
    <property type="entry name" value="ADF_Twf-N_like"/>
    <property type="match status" value="1"/>
</dbReference>
<evidence type="ECO:0000256" key="10">
    <source>
        <dbReference type="ARBA" id="ARBA00069496"/>
    </source>
</evidence>
<evidence type="ECO:0000256" key="5">
    <source>
        <dbReference type="ARBA" id="ARBA00022737"/>
    </source>
</evidence>
<keyword evidence="4" id="KW-0963">Cytoplasm</keyword>
<dbReference type="SUPFAM" id="SSF55753">
    <property type="entry name" value="Actin depolymerizing proteins"/>
    <property type="match status" value="2"/>
</dbReference>
<keyword evidence="5" id="KW-0677">Repeat</keyword>
<reference evidence="12 13" key="1">
    <citation type="submission" date="2019-03" db="EMBL/GenBank/DDBJ databases">
        <title>An improved genome assembly of the fluke Schistosoma japonicum.</title>
        <authorList>
            <person name="Hu W."/>
            <person name="Luo F."/>
            <person name="Yin M."/>
            <person name="Mo X."/>
            <person name="Sun C."/>
            <person name="Wu Q."/>
            <person name="Zhu B."/>
            <person name="Xiang M."/>
            <person name="Wang J."/>
            <person name="Wang Y."/>
            <person name="Zhang T."/>
            <person name="Xu B."/>
            <person name="Zheng H."/>
            <person name="Feng Z."/>
        </authorList>
    </citation>
    <scope>NUCLEOTIDE SEQUENCE [LARGE SCALE GENOMIC DNA]</scope>
    <source>
        <strain evidence="12">HuSjv2</strain>
        <tissue evidence="12">Worms</tissue>
    </source>
</reference>
<dbReference type="EMBL" id="SKCS01000430">
    <property type="protein sequence ID" value="TNN07461.1"/>
    <property type="molecule type" value="Genomic_DNA"/>
</dbReference>
<dbReference type="GO" id="GO:0003785">
    <property type="term" value="F:actin monomer binding"/>
    <property type="evidence" value="ECO:0007669"/>
    <property type="project" value="TreeGrafter"/>
</dbReference>
<evidence type="ECO:0000313" key="13">
    <source>
        <dbReference type="Proteomes" id="UP000311919"/>
    </source>
</evidence>
<dbReference type="Proteomes" id="UP000311919">
    <property type="component" value="Unassembled WGS sequence"/>
</dbReference>
<evidence type="ECO:0000256" key="3">
    <source>
        <dbReference type="ARBA" id="ARBA00009557"/>
    </source>
</evidence>
<comment type="subunit">
    <text evidence="8">Interacts with G-actin; ADP-actin form.</text>
</comment>
<dbReference type="FunFam" id="3.40.20.10:FF:000042">
    <property type="entry name" value="Actin depolymerizing protein"/>
    <property type="match status" value="1"/>
</dbReference>
<evidence type="ECO:0000256" key="4">
    <source>
        <dbReference type="ARBA" id="ARBA00022490"/>
    </source>
</evidence>
<protein>
    <recommendedName>
        <fullName evidence="10">Twinfilin</fullName>
    </recommendedName>
</protein>
<dbReference type="GO" id="GO:0030042">
    <property type="term" value="P:actin filament depolymerization"/>
    <property type="evidence" value="ECO:0007669"/>
    <property type="project" value="TreeGrafter"/>
</dbReference>
<dbReference type="PROSITE" id="PS51263">
    <property type="entry name" value="ADF_H"/>
    <property type="match status" value="2"/>
</dbReference>
<dbReference type="InterPro" id="IPR029006">
    <property type="entry name" value="ADF-H/Gelsolin-like_dom_sf"/>
</dbReference>
<evidence type="ECO:0000313" key="12">
    <source>
        <dbReference type="EMBL" id="TNN07461.1"/>
    </source>
</evidence>
<dbReference type="InterPro" id="IPR028458">
    <property type="entry name" value="Twinfilin"/>
</dbReference>
<evidence type="ECO:0000256" key="6">
    <source>
        <dbReference type="ARBA" id="ARBA00023203"/>
    </source>
</evidence>
<comment type="similarity">
    <text evidence="3">Belongs to the actin-binding proteins ADF family. Twinfilin subfamily.</text>
</comment>
<dbReference type="GO" id="GO:0010591">
    <property type="term" value="P:regulation of lamellipodium assembly"/>
    <property type="evidence" value="ECO:0007669"/>
    <property type="project" value="TreeGrafter"/>
</dbReference>
<keyword evidence="6" id="KW-0009">Actin-binding</keyword>
<evidence type="ECO:0000259" key="11">
    <source>
        <dbReference type="PROSITE" id="PS51263"/>
    </source>
</evidence>
<dbReference type="InterPro" id="IPR002108">
    <property type="entry name" value="ADF-H"/>
</dbReference>
<proteinExistence type="inferred from homology"/>
<dbReference type="GO" id="GO:0005938">
    <property type="term" value="C:cell cortex"/>
    <property type="evidence" value="ECO:0007669"/>
    <property type="project" value="UniProtKB-SubCell"/>
</dbReference>
<evidence type="ECO:0000256" key="8">
    <source>
        <dbReference type="ARBA" id="ARBA00038532"/>
    </source>
</evidence>
<comment type="caution">
    <text evidence="12">The sequence shown here is derived from an EMBL/GenBank/DDBJ whole genome shotgun (WGS) entry which is preliminary data.</text>
</comment>
<dbReference type="GO" id="GO:0005884">
    <property type="term" value="C:actin filament"/>
    <property type="evidence" value="ECO:0007669"/>
    <property type="project" value="TreeGrafter"/>
</dbReference>
<dbReference type="PANTHER" id="PTHR13759:SF1">
    <property type="entry name" value="TWINFILIN"/>
    <property type="match status" value="1"/>
</dbReference>
<evidence type="ECO:0000256" key="2">
    <source>
        <dbReference type="ARBA" id="ARBA00004544"/>
    </source>
</evidence>
<evidence type="ECO:0000256" key="9">
    <source>
        <dbReference type="ARBA" id="ARBA00056419"/>
    </source>
</evidence>
<dbReference type="GO" id="GO:0030016">
    <property type="term" value="C:myofibril"/>
    <property type="evidence" value="ECO:0007669"/>
    <property type="project" value="TreeGrafter"/>
</dbReference>
<dbReference type="SMART" id="SM00102">
    <property type="entry name" value="ADF"/>
    <property type="match status" value="2"/>
</dbReference>
<comment type="subcellular location">
    <subcellularLocation>
        <location evidence="2">Cytoplasm</location>
        <location evidence="2">Cell cortex</location>
    </subcellularLocation>
    <subcellularLocation>
        <location evidence="1">Cytoplasm</location>
        <location evidence="1">Cytoskeleton</location>
    </subcellularLocation>
</comment>